<accession>A0AB39NDW9</accession>
<feature type="domain" description="Carrier" evidence="8">
    <location>
        <begin position="3"/>
        <end position="78"/>
    </location>
</feature>
<evidence type="ECO:0000256" key="6">
    <source>
        <dbReference type="ARBA" id="ARBA00023160"/>
    </source>
</evidence>
<dbReference type="GO" id="GO:0000036">
    <property type="term" value="F:acyl carrier activity"/>
    <property type="evidence" value="ECO:0007669"/>
    <property type="project" value="UniProtKB-UniRule"/>
</dbReference>
<comment type="subcellular location">
    <subcellularLocation>
        <location evidence="7">Cytoplasm</location>
    </subcellularLocation>
</comment>
<dbReference type="Gene3D" id="1.10.1200.10">
    <property type="entry name" value="ACP-like"/>
    <property type="match status" value="1"/>
</dbReference>
<keyword evidence="2 7" id="KW-0444">Lipid biosynthesis</keyword>
<keyword evidence="3 7" id="KW-0597">Phosphoprotein</keyword>
<evidence type="ECO:0000256" key="5">
    <source>
        <dbReference type="ARBA" id="ARBA00023098"/>
    </source>
</evidence>
<evidence type="ECO:0000256" key="4">
    <source>
        <dbReference type="ARBA" id="ARBA00022832"/>
    </source>
</evidence>
<evidence type="ECO:0000256" key="3">
    <source>
        <dbReference type="ARBA" id="ARBA00022553"/>
    </source>
</evidence>
<feature type="modified residue" description="O-(pantetheine 4'-phosphoryl)serine" evidence="7">
    <location>
        <position position="38"/>
    </location>
</feature>
<dbReference type="PANTHER" id="PTHR20863">
    <property type="entry name" value="ACYL CARRIER PROTEIN"/>
    <property type="match status" value="1"/>
</dbReference>
<protein>
    <recommendedName>
        <fullName evidence="7">Acyl carrier protein</fullName>
        <shortName evidence="7">ACP</shortName>
    </recommendedName>
</protein>
<dbReference type="InterPro" id="IPR003231">
    <property type="entry name" value="ACP"/>
</dbReference>
<dbReference type="AlphaFoldDB" id="A0AB39NDW9"/>
<evidence type="ECO:0000313" key="9">
    <source>
        <dbReference type="EMBL" id="XDQ15935.1"/>
    </source>
</evidence>
<gene>
    <name evidence="7" type="primary">acpP</name>
    <name evidence="9" type="ORF">AB5J55_43345</name>
</gene>
<keyword evidence="5 7" id="KW-0443">Lipid metabolism</keyword>
<keyword evidence="1 7" id="KW-0596">Phosphopantetheine</keyword>
<dbReference type="PANTHER" id="PTHR20863:SF76">
    <property type="entry name" value="CARRIER DOMAIN-CONTAINING PROTEIN"/>
    <property type="match status" value="1"/>
</dbReference>
<evidence type="ECO:0000256" key="7">
    <source>
        <dbReference type="HAMAP-Rule" id="MF_01217"/>
    </source>
</evidence>
<dbReference type="Pfam" id="PF00550">
    <property type="entry name" value="PP-binding"/>
    <property type="match status" value="1"/>
</dbReference>
<dbReference type="InterPro" id="IPR036736">
    <property type="entry name" value="ACP-like_sf"/>
</dbReference>
<dbReference type="RefSeq" id="WP_369275859.1">
    <property type="nucleotide sequence ID" value="NZ_CP163432.1"/>
</dbReference>
<comment type="PTM">
    <text evidence="7">4'-phosphopantetheine is transferred from CoA to a specific serine of apo-ACP by AcpS. This modification is essential for activity because fatty acids are bound in thioester linkage to the sulfhydryl of the prosthetic group.</text>
</comment>
<dbReference type="PROSITE" id="PS50075">
    <property type="entry name" value="CARRIER"/>
    <property type="match status" value="1"/>
</dbReference>
<proteinExistence type="inferred from homology"/>
<evidence type="ECO:0000259" key="8">
    <source>
        <dbReference type="PROSITE" id="PS50075"/>
    </source>
</evidence>
<dbReference type="HAMAP" id="MF_01217">
    <property type="entry name" value="Acyl_carrier"/>
    <property type="match status" value="1"/>
</dbReference>
<sequence length="79" mass="8990">MTEETFTKVSRILTEVVGVEPELVLPEADLRDDLALDSLSMLQLLTSLEEEFERVVEDSEFNDLRTVNSVVSYIDKTLL</sequence>
<dbReference type="GO" id="GO:0005829">
    <property type="term" value="C:cytosol"/>
    <property type="evidence" value="ECO:0007669"/>
    <property type="project" value="TreeGrafter"/>
</dbReference>
<keyword evidence="7" id="KW-0963">Cytoplasm</keyword>
<dbReference type="EMBL" id="CP163432">
    <property type="protein sequence ID" value="XDQ15935.1"/>
    <property type="molecule type" value="Genomic_DNA"/>
</dbReference>
<comment type="similarity">
    <text evidence="7">Belongs to the acyl carrier protein (ACP) family.</text>
</comment>
<keyword evidence="4 7" id="KW-0276">Fatty acid metabolism</keyword>
<dbReference type="GO" id="GO:0016020">
    <property type="term" value="C:membrane"/>
    <property type="evidence" value="ECO:0007669"/>
    <property type="project" value="GOC"/>
</dbReference>
<keyword evidence="6 7" id="KW-0275">Fatty acid biosynthesis</keyword>
<dbReference type="GO" id="GO:0000035">
    <property type="term" value="F:acyl binding"/>
    <property type="evidence" value="ECO:0007669"/>
    <property type="project" value="TreeGrafter"/>
</dbReference>
<comment type="function">
    <text evidence="7">Carrier of the growing fatty acid chain in fatty acid biosynthesis.</text>
</comment>
<organism evidence="9">
    <name type="scientific">Streptomyces sp. R11</name>
    <dbReference type="NCBI Taxonomy" id="3238625"/>
    <lineage>
        <taxon>Bacteria</taxon>
        <taxon>Bacillati</taxon>
        <taxon>Actinomycetota</taxon>
        <taxon>Actinomycetes</taxon>
        <taxon>Kitasatosporales</taxon>
        <taxon>Streptomycetaceae</taxon>
        <taxon>Streptomyces</taxon>
    </lineage>
</organism>
<dbReference type="InterPro" id="IPR009081">
    <property type="entry name" value="PP-bd_ACP"/>
</dbReference>
<comment type="pathway">
    <text evidence="7">Lipid metabolism; fatty acid biosynthesis.</text>
</comment>
<reference evidence="9" key="1">
    <citation type="submission" date="2024-07" db="EMBL/GenBank/DDBJ databases">
        <authorList>
            <person name="Yu S.T."/>
        </authorList>
    </citation>
    <scope>NUCLEOTIDE SEQUENCE</scope>
    <source>
        <strain evidence="9">R11</strain>
    </source>
</reference>
<dbReference type="SUPFAM" id="SSF47336">
    <property type="entry name" value="ACP-like"/>
    <property type="match status" value="1"/>
</dbReference>
<dbReference type="GO" id="GO:0009245">
    <property type="term" value="P:lipid A biosynthetic process"/>
    <property type="evidence" value="ECO:0007669"/>
    <property type="project" value="TreeGrafter"/>
</dbReference>
<evidence type="ECO:0000256" key="2">
    <source>
        <dbReference type="ARBA" id="ARBA00022516"/>
    </source>
</evidence>
<evidence type="ECO:0000256" key="1">
    <source>
        <dbReference type="ARBA" id="ARBA00022450"/>
    </source>
</evidence>
<name>A0AB39NDW9_9ACTN</name>